<dbReference type="Proteomes" id="UP000069272">
    <property type="component" value="Chromosome 3R"/>
</dbReference>
<name>A0A182FYH4_ANOAL</name>
<dbReference type="VEuPathDB" id="VectorBase:AALB014664"/>
<accession>A0A182FYH4</accession>
<dbReference type="AlphaFoldDB" id="A0A182FYH4"/>
<reference evidence="1" key="2">
    <citation type="submission" date="2022-08" db="UniProtKB">
        <authorList>
            <consortium name="EnsemblMetazoa"/>
        </authorList>
    </citation>
    <scope>IDENTIFICATION</scope>
    <source>
        <strain evidence="1">STECLA/ALBI9_A</strain>
    </source>
</reference>
<reference evidence="1 2" key="1">
    <citation type="journal article" date="2017" name="G3 (Bethesda)">
        <title>The Physical Genome Mapping of Anopheles albimanus Corrected Scaffold Misassemblies and Identified Interarm Rearrangements in Genus Anopheles.</title>
        <authorList>
            <person name="Artemov G.N."/>
            <person name="Peery A.N."/>
            <person name="Jiang X."/>
            <person name="Tu Z."/>
            <person name="Stegniy V.N."/>
            <person name="Sharakhova M.V."/>
            <person name="Sharakhov I.V."/>
        </authorList>
    </citation>
    <scope>NUCLEOTIDE SEQUENCE [LARGE SCALE GENOMIC DNA]</scope>
    <source>
        <strain evidence="1 2">ALBI9_A</strain>
    </source>
</reference>
<organism evidence="1 2">
    <name type="scientific">Anopheles albimanus</name>
    <name type="common">New world malaria mosquito</name>
    <dbReference type="NCBI Taxonomy" id="7167"/>
    <lineage>
        <taxon>Eukaryota</taxon>
        <taxon>Metazoa</taxon>
        <taxon>Ecdysozoa</taxon>
        <taxon>Arthropoda</taxon>
        <taxon>Hexapoda</taxon>
        <taxon>Insecta</taxon>
        <taxon>Pterygota</taxon>
        <taxon>Neoptera</taxon>
        <taxon>Endopterygota</taxon>
        <taxon>Diptera</taxon>
        <taxon>Nematocera</taxon>
        <taxon>Culicoidea</taxon>
        <taxon>Culicidae</taxon>
        <taxon>Anophelinae</taxon>
        <taxon>Anopheles</taxon>
    </lineage>
</organism>
<evidence type="ECO:0000313" key="2">
    <source>
        <dbReference type="Proteomes" id="UP000069272"/>
    </source>
</evidence>
<proteinExistence type="predicted"/>
<protein>
    <submittedName>
        <fullName evidence="1">Uncharacterized protein</fullName>
    </submittedName>
</protein>
<sequence length="26" mass="3046">MKRKCVKIRSHISDERSKSRVGLECV</sequence>
<keyword evidence="2" id="KW-1185">Reference proteome</keyword>
<dbReference type="EnsemblMetazoa" id="AALB014664-RA">
    <property type="protein sequence ID" value="AALB014664-PA"/>
    <property type="gene ID" value="AALB014664"/>
</dbReference>
<evidence type="ECO:0000313" key="1">
    <source>
        <dbReference type="EnsemblMetazoa" id="AALB014664-PA"/>
    </source>
</evidence>